<feature type="active site" description="Charge relay system" evidence="8">
    <location>
        <position position="82"/>
    </location>
</feature>
<evidence type="ECO:0000256" key="2">
    <source>
        <dbReference type="ARBA" id="ARBA00022598"/>
    </source>
</evidence>
<protein>
    <recommendedName>
        <fullName evidence="8">Glutamyl-tRNA(Gln) amidotransferase subunit A</fullName>
        <shortName evidence="8">Glu-ADT subunit A</shortName>
        <ecNumber evidence="8">6.3.5.7</ecNumber>
    </recommendedName>
</protein>
<feature type="active site" description="Charge relay system" evidence="8">
    <location>
        <position position="157"/>
    </location>
</feature>
<dbReference type="SUPFAM" id="SSF75304">
    <property type="entry name" value="Amidase signature (AS) enzymes"/>
    <property type="match status" value="1"/>
</dbReference>
<dbReference type="PANTHER" id="PTHR11895">
    <property type="entry name" value="TRANSAMIDASE"/>
    <property type="match status" value="1"/>
</dbReference>
<evidence type="ECO:0000313" key="11">
    <source>
        <dbReference type="Proteomes" id="UP001320544"/>
    </source>
</evidence>
<evidence type="ECO:0000256" key="5">
    <source>
        <dbReference type="ARBA" id="ARBA00022917"/>
    </source>
</evidence>
<dbReference type="PANTHER" id="PTHR11895:SF151">
    <property type="entry name" value="GLUTAMYL-TRNA(GLN) AMIDOTRANSFERASE SUBUNIT A"/>
    <property type="match status" value="1"/>
</dbReference>
<evidence type="ECO:0000256" key="3">
    <source>
        <dbReference type="ARBA" id="ARBA00022741"/>
    </source>
</evidence>
<dbReference type="InterPro" id="IPR000120">
    <property type="entry name" value="Amidase"/>
</dbReference>
<evidence type="ECO:0000256" key="4">
    <source>
        <dbReference type="ARBA" id="ARBA00022840"/>
    </source>
</evidence>
<keyword evidence="4 8" id="KW-0067">ATP-binding</keyword>
<gene>
    <name evidence="8 10" type="primary">gatA</name>
    <name evidence="10" type="ORF">CE91St30_11870</name>
</gene>
<accession>A0ABM7WHW8</accession>
<dbReference type="Proteomes" id="UP001320544">
    <property type="component" value="Chromosome"/>
</dbReference>
<dbReference type="NCBIfam" id="TIGR00132">
    <property type="entry name" value="gatA"/>
    <property type="match status" value="1"/>
</dbReference>
<keyword evidence="5 8" id="KW-0648">Protein biosynthesis</keyword>
<dbReference type="HAMAP" id="MF_00120">
    <property type="entry name" value="GatA"/>
    <property type="match status" value="1"/>
</dbReference>
<evidence type="ECO:0000256" key="8">
    <source>
        <dbReference type="HAMAP-Rule" id="MF_00120"/>
    </source>
</evidence>
<feature type="active site" description="Acyl-ester intermediate" evidence="8">
    <location>
        <position position="181"/>
    </location>
</feature>
<evidence type="ECO:0000256" key="7">
    <source>
        <dbReference type="ARBA" id="ARBA00047407"/>
    </source>
</evidence>
<evidence type="ECO:0000256" key="6">
    <source>
        <dbReference type="ARBA" id="ARBA00025295"/>
    </source>
</evidence>
<organism evidence="10 11">
    <name type="scientific">Raoultibacter timonensis</name>
    <dbReference type="NCBI Taxonomy" id="1907662"/>
    <lineage>
        <taxon>Bacteria</taxon>
        <taxon>Bacillati</taxon>
        <taxon>Actinomycetota</taxon>
        <taxon>Coriobacteriia</taxon>
        <taxon>Eggerthellales</taxon>
        <taxon>Eggerthellaceae</taxon>
        <taxon>Raoultibacter</taxon>
    </lineage>
</organism>
<reference evidence="10 11" key="1">
    <citation type="submission" date="2022-01" db="EMBL/GenBank/DDBJ databases">
        <title>Novel bile acid biosynthetic pathways are enriched in the microbiome of centenarians.</title>
        <authorList>
            <person name="Sato Y."/>
            <person name="Atarashi K."/>
            <person name="Plichta R.D."/>
            <person name="Arai Y."/>
            <person name="Sasajima S."/>
            <person name="Kearney M.S."/>
            <person name="Suda W."/>
            <person name="Takeshita K."/>
            <person name="Sasaki T."/>
            <person name="Okamoto S."/>
            <person name="Skelly N.A."/>
            <person name="Okamura Y."/>
            <person name="Vlamakis H."/>
            <person name="Li Y."/>
            <person name="Tanoue T."/>
            <person name="Takei H."/>
            <person name="Nittono H."/>
            <person name="Narushima S."/>
            <person name="Irie J."/>
            <person name="Itoh H."/>
            <person name="Moriya K."/>
            <person name="Sugiura Y."/>
            <person name="Suematsu M."/>
            <person name="Moritoki N."/>
            <person name="Shibata S."/>
            <person name="Littman R.D."/>
            <person name="Fischbach A.M."/>
            <person name="Uwamino Y."/>
            <person name="Inoue T."/>
            <person name="Honda A."/>
            <person name="Hattori M."/>
            <person name="Murai T."/>
            <person name="Xavier J.R."/>
            <person name="Hirose N."/>
            <person name="Honda K."/>
        </authorList>
    </citation>
    <scope>NUCLEOTIDE SEQUENCE [LARGE SCALE GENOMIC DNA]</scope>
    <source>
        <strain evidence="10 11">CE91-St30</strain>
    </source>
</reference>
<dbReference type="InterPro" id="IPR004412">
    <property type="entry name" value="GatA"/>
</dbReference>
<comment type="catalytic activity">
    <reaction evidence="7 8">
        <text>L-glutamyl-tRNA(Gln) + L-glutamine + ATP + H2O = L-glutaminyl-tRNA(Gln) + L-glutamate + ADP + phosphate + H(+)</text>
        <dbReference type="Rhea" id="RHEA:17521"/>
        <dbReference type="Rhea" id="RHEA-COMP:9681"/>
        <dbReference type="Rhea" id="RHEA-COMP:9684"/>
        <dbReference type="ChEBI" id="CHEBI:15377"/>
        <dbReference type="ChEBI" id="CHEBI:15378"/>
        <dbReference type="ChEBI" id="CHEBI:29985"/>
        <dbReference type="ChEBI" id="CHEBI:30616"/>
        <dbReference type="ChEBI" id="CHEBI:43474"/>
        <dbReference type="ChEBI" id="CHEBI:58359"/>
        <dbReference type="ChEBI" id="CHEBI:78520"/>
        <dbReference type="ChEBI" id="CHEBI:78521"/>
        <dbReference type="ChEBI" id="CHEBI:456216"/>
        <dbReference type="EC" id="6.3.5.7"/>
    </reaction>
</comment>
<keyword evidence="3 8" id="KW-0547">Nucleotide-binding</keyword>
<evidence type="ECO:0000259" key="9">
    <source>
        <dbReference type="Pfam" id="PF01425"/>
    </source>
</evidence>
<dbReference type="PROSITE" id="PS00571">
    <property type="entry name" value="AMIDASES"/>
    <property type="match status" value="1"/>
</dbReference>
<dbReference type="EC" id="6.3.5.7" evidence="8"/>
<proteinExistence type="inferred from homology"/>
<dbReference type="RefSeq" id="WP_244412084.1">
    <property type="nucleotide sequence ID" value="NZ_AP025564.1"/>
</dbReference>
<dbReference type="InterPro" id="IPR036928">
    <property type="entry name" value="AS_sf"/>
</dbReference>
<dbReference type="InterPro" id="IPR020556">
    <property type="entry name" value="Amidase_CS"/>
</dbReference>
<comment type="function">
    <text evidence="6 8">Allows the formation of correctly charged Gln-tRNA(Gln) through the transamidation of misacylated Glu-tRNA(Gln) in organisms which lack glutaminyl-tRNA synthetase. The reaction takes place in the presence of glutamine and ATP through an activated gamma-phospho-Glu-tRNA(Gln).</text>
</comment>
<name>A0ABM7WHW8_9ACTN</name>
<dbReference type="InterPro" id="IPR023631">
    <property type="entry name" value="Amidase_dom"/>
</dbReference>
<evidence type="ECO:0000256" key="1">
    <source>
        <dbReference type="ARBA" id="ARBA00008069"/>
    </source>
</evidence>
<feature type="domain" description="Amidase" evidence="9">
    <location>
        <begin position="25"/>
        <end position="468"/>
    </location>
</feature>
<dbReference type="Gene3D" id="3.90.1300.10">
    <property type="entry name" value="Amidase signature (AS) domain"/>
    <property type="match status" value="1"/>
</dbReference>
<evidence type="ECO:0000313" key="10">
    <source>
        <dbReference type="EMBL" id="BDE95854.1"/>
    </source>
</evidence>
<dbReference type="EMBL" id="AP025564">
    <property type="protein sequence ID" value="BDE95854.1"/>
    <property type="molecule type" value="Genomic_DNA"/>
</dbReference>
<dbReference type="Pfam" id="PF01425">
    <property type="entry name" value="Amidase"/>
    <property type="match status" value="1"/>
</dbReference>
<keyword evidence="2 8" id="KW-0436">Ligase</keyword>
<comment type="subunit">
    <text evidence="8">Heterotrimer of A, B and C subunits.</text>
</comment>
<sequence length="496" mass="51828">MTNYAEMSVRAILEGLDAKEFSAREIAEASIARIAAVDPAIHAFLETTEALALEQAARLDAAVAAGTLAECGPLAGVPVAFKDNMNQTGTHTTCSSRMLENYVAPYTATCVEKTVAAGGIPLGKLNMDEFAFGSSTETSAFGPTKNPWDTSRVPGGSSGGSAAAVAAGLAAVTLGSDTGGSIRQPGSFCGVVAVKPTYGVVSRYGVVAFGSSLDQVGPFAKTVEDAAYALNAISGRDPLDCTSQDITTDFTANLEQGVRGMKIGIVPAFMEAEGLDAEVKAKVEEAAANLEKLGAELVEIDLPNAQAAMSAYYVLGPCEAFSNLARFDSVRYGYCDPGHADLGSQYEASRAGGFGPESRRRIMLGSYLLSAGVYDKYYYPAQQVRTLITEDYAKAYEKVECILAPVSPRTAFTFGEVSDPTSMYLSDMFTISINIAGNGGMSLPVGLGADTGLPVGVQLIAPQFKDQNMFRVAAALESCYEIERIAPAFADGKAGA</sequence>
<comment type="similarity">
    <text evidence="1 8">Belongs to the amidase family. GatA subfamily.</text>
</comment>
<keyword evidence="11" id="KW-1185">Reference proteome</keyword>